<proteinExistence type="predicted"/>
<keyword evidence="1" id="KW-1133">Transmembrane helix</keyword>
<organism evidence="2 3">
    <name type="scientific">Natronoglomus mannanivorans</name>
    <dbReference type="NCBI Taxonomy" id="2979990"/>
    <lineage>
        <taxon>Archaea</taxon>
        <taxon>Methanobacteriati</taxon>
        <taxon>Methanobacteriota</taxon>
        <taxon>Stenosarchaea group</taxon>
        <taxon>Halobacteria</taxon>
        <taxon>Halobacteriales</taxon>
        <taxon>Natrialbaceae</taxon>
        <taxon>Natronoglomus</taxon>
    </lineage>
</organism>
<keyword evidence="3" id="KW-1185">Reference proteome</keyword>
<dbReference type="EMBL" id="JAOPKB010000004">
    <property type="protein sequence ID" value="MCU4972927.1"/>
    <property type="molecule type" value="Genomic_DNA"/>
</dbReference>
<evidence type="ECO:0000313" key="3">
    <source>
        <dbReference type="Proteomes" id="UP001320972"/>
    </source>
</evidence>
<evidence type="ECO:0000256" key="1">
    <source>
        <dbReference type="SAM" id="Phobius"/>
    </source>
</evidence>
<name>A0ABT2QDC6_9EURY</name>
<accession>A0ABT2QDC6</accession>
<dbReference type="Proteomes" id="UP001320972">
    <property type="component" value="Unassembled WGS sequence"/>
</dbReference>
<reference evidence="2 3" key="1">
    <citation type="submission" date="2022-09" db="EMBL/GenBank/DDBJ databases">
        <title>Enrichment on poylsaccharides allowed isolation of novel metabolic and taxonomic groups of Haloarchaea.</title>
        <authorList>
            <person name="Sorokin D.Y."/>
            <person name="Elcheninov A.G."/>
            <person name="Khizhniak T.V."/>
            <person name="Kolganova T.V."/>
            <person name="Kublanov I.V."/>
        </authorList>
    </citation>
    <scope>NUCLEOTIDE SEQUENCE [LARGE SCALE GENOMIC DNA]</scope>
    <source>
        <strain evidence="2 3">AArc-m2/3/4</strain>
    </source>
</reference>
<dbReference type="InterPro" id="IPR058376">
    <property type="entry name" value="DUF8063"/>
</dbReference>
<dbReference type="Pfam" id="PF26259">
    <property type="entry name" value="DUF8063"/>
    <property type="match status" value="1"/>
</dbReference>
<keyword evidence="1" id="KW-0472">Membrane</keyword>
<protein>
    <recommendedName>
        <fullName evidence="4">PGF-CTERM protein</fullName>
    </recommendedName>
</protein>
<evidence type="ECO:0000313" key="2">
    <source>
        <dbReference type="EMBL" id="MCU4972927.1"/>
    </source>
</evidence>
<gene>
    <name evidence="2" type="ORF">OB955_09245</name>
</gene>
<dbReference type="RefSeq" id="WP_338007653.1">
    <property type="nucleotide sequence ID" value="NZ_JAOPKB010000004.1"/>
</dbReference>
<evidence type="ECO:0008006" key="4">
    <source>
        <dbReference type="Google" id="ProtNLM"/>
    </source>
</evidence>
<feature type="transmembrane region" description="Helical" evidence="1">
    <location>
        <begin position="222"/>
        <end position="241"/>
    </location>
</feature>
<keyword evidence="1" id="KW-0812">Transmembrane</keyword>
<comment type="caution">
    <text evidence="2">The sequence shown here is derived from an EMBL/GenBank/DDBJ whole genome shotgun (WGS) entry which is preliminary data.</text>
</comment>
<sequence length="253" mass="27103">MNRILRFSAIATVAIALAMGMGVGLMGATAQEAANETDDSDGLAGSIEDIMDRNAPHNASESAVEIVDNWATDERLEQLGENDRDRLESWLDEARGDGDRDDQGETNPINPENCDRIIDTETCVTEWSYSDSTFTLTFHAVEETTVGLTEASDWDENSERIAYAEHDLEPGETTVTFTVFESQGAGVGFMTAAARQQGSGAVISIGQHAPDPFRHFGGTSGLFSGVAITVLLALVGAWIVVREESSGVVRASP</sequence>